<protein>
    <submittedName>
        <fullName evidence="1">Uncharacterized protein</fullName>
    </submittedName>
</protein>
<evidence type="ECO:0000313" key="2">
    <source>
        <dbReference type="Proteomes" id="UP000176244"/>
    </source>
</evidence>
<dbReference type="Proteomes" id="UP000176244">
    <property type="component" value="Unassembled WGS sequence"/>
</dbReference>
<comment type="caution">
    <text evidence="1">The sequence shown here is derived from an EMBL/GenBank/DDBJ whole genome shotgun (WGS) entry which is preliminary data.</text>
</comment>
<name>A0A1F2PJN1_9FIRM</name>
<dbReference type="OrthoDB" id="8442303at2"/>
<gene>
    <name evidence="1" type="ORF">ACWI_10430</name>
</gene>
<evidence type="ECO:0000313" key="1">
    <source>
        <dbReference type="EMBL" id="OFV71543.1"/>
    </source>
</evidence>
<accession>A0A1F2PJN1</accession>
<sequence length="207" mass="24686">MLYEKDVTYEFDVLYVGQAQGREKNRGALERLESHKTLQKIVIECLSTTPNKRTYILLFEFQEYNVLLMNGIDKIFQVDERIDKEHFDSLVEEVIGINLCPPENRMRQIVNITEAAIICYFKPIYNKMLVDNFPSSRHTSYKRYYDLEYNMVTIELSINNDYPNFVLKTDTNIIDSPWKFIEFELYKDDRPSMLDIFNRSNNTIKEE</sequence>
<dbReference type="AlphaFoldDB" id="A0A1F2PJN1"/>
<proteinExistence type="predicted"/>
<dbReference type="EMBL" id="LKEU01000020">
    <property type="protein sequence ID" value="OFV71543.1"/>
    <property type="molecule type" value="Genomic_DNA"/>
</dbReference>
<reference evidence="1 2" key="1">
    <citation type="submission" date="2015-09" db="EMBL/GenBank/DDBJ databases">
        <title>Genome sequence of Acetobacterium wieringae DSM 1911.</title>
        <authorList>
            <person name="Poehlein A."/>
            <person name="Bengelsdorf F.R."/>
            <person name="Schiel-Bengelsdorf B."/>
            <person name="Duerre P."/>
            <person name="Daniel R."/>
        </authorList>
    </citation>
    <scope>NUCLEOTIDE SEQUENCE [LARGE SCALE GENOMIC DNA]</scope>
    <source>
        <strain evidence="1 2">DSM 1911</strain>
    </source>
</reference>
<organism evidence="1 2">
    <name type="scientific">Acetobacterium wieringae</name>
    <dbReference type="NCBI Taxonomy" id="52694"/>
    <lineage>
        <taxon>Bacteria</taxon>
        <taxon>Bacillati</taxon>
        <taxon>Bacillota</taxon>
        <taxon>Clostridia</taxon>
        <taxon>Eubacteriales</taxon>
        <taxon>Eubacteriaceae</taxon>
        <taxon>Acetobacterium</taxon>
    </lineage>
</organism>
<dbReference type="RefSeq" id="WP_070370383.1">
    <property type="nucleotide sequence ID" value="NZ_LKEU01000020.1"/>
</dbReference>